<keyword evidence="3" id="KW-1185">Reference proteome</keyword>
<comment type="caution">
    <text evidence="2">The sequence shown here is derived from an EMBL/GenBank/DDBJ whole genome shotgun (WGS) entry which is preliminary data.</text>
</comment>
<dbReference type="EMBL" id="LGRX02026831">
    <property type="protein sequence ID" value="KAK3250237.1"/>
    <property type="molecule type" value="Genomic_DNA"/>
</dbReference>
<name>A0AAE0F3Q0_9CHLO</name>
<dbReference type="AlphaFoldDB" id="A0AAE0F3Q0"/>
<feature type="region of interest" description="Disordered" evidence="1">
    <location>
        <begin position="1"/>
        <end position="24"/>
    </location>
</feature>
<evidence type="ECO:0000256" key="1">
    <source>
        <dbReference type="SAM" id="MobiDB-lite"/>
    </source>
</evidence>
<evidence type="ECO:0000313" key="2">
    <source>
        <dbReference type="EMBL" id="KAK3250237.1"/>
    </source>
</evidence>
<organism evidence="2 3">
    <name type="scientific">Cymbomonas tetramitiformis</name>
    <dbReference type="NCBI Taxonomy" id="36881"/>
    <lineage>
        <taxon>Eukaryota</taxon>
        <taxon>Viridiplantae</taxon>
        <taxon>Chlorophyta</taxon>
        <taxon>Pyramimonadophyceae</taxon>
        <taxon>Pyramimonadales</taxon>
        <taxon>Pyramimonadaceae</taxon>
        <taxon>Cymbomonas</taxon>
    </lineage>
</organism>
<accession>A0AAE0F3Q0</accession>
<evidence type="ECO:0000313" key="3">
    <source>
        <dbReference type="Proteomes" id="UP001190700"/>
    </source>
</evidence>
<protein>
    <submittedName>
        <fullName evidence="2">Uncharacterized protein</fullName>
    </submittedName>
</protein>
<dbReference type="Proteomes" id="UP001190700">
    <property type="component" value="Unassembled WGS sequence"/>
</dbReference>
<reference evidence="2 3" key="1">
    <citation type="journal article" date="2015" name="Genome Biol. Evol.">
        <title>Comparative Genomics of a Bacterivorous Green Alga Reveals Evolutionary Causalities and Consequences of Phago-Mixotrophic Mode of Nutrition.</title>
        <authorList>
            <person name="Burns J.A."/>
            <person name="Paasch A."/>
            <person name="Narechania A."/>
            <person name="Kim E."/>
        </authorList>
    </citation>
    <scope>NUCLEOTIDE SEQUENCE [LARGE SCALE GENOMIC DNA]</scope>
    <source>
        <strain evidence="2 3">PLY_AMNH</strain>
    </source>
</reference>
<gene>
    <name evidence="2" type="ORF">CYMTET_40377</name>
</gene>
<proteinExistence type="predicted"/>
<sequence length="792" mass="89535">MAMQPNKRGPDDYTSPLVGKHPRRTVNPYEEIAARVRKVAQDCLARAPPSAEPPHLRPQVLPCTPAHTAGLDLDAQLYKPISSPVATKFVETFVTSKEILLDSARRQRTIVPFTDHAASTEYLTRHVPLVCLTTISADDVKRMGLRERFPDEHGTTNKRPTPGQYTRMCLLLSFQNRDLVVRSHKLKDVNHNPKNVWPDPSKPVPGFSYSEDRLTGMNLDIVTAPPATGKTGVTIEAALAVYRGDLLPRILRDIDNWSVQIRATSALGVYRADTSLRPARPCQLAVIVAPDNVMTYWHNTLANAIVGDANFTIYPTRAADKLITARLDELFKTFLAERRNVAWPLTVFDEFSSHCAAMKTDCPVPMCRLLWAISATPTEISKTLHGCNTKNPFKVLVGSHFKKAEDEIPALCESWMPKHWAWTPETYDRRTLRERIELLEGNAQVMLLTTFGQSVIEQVIDDVSLKMPRGVRLIVRSLNNADPYGRRARPHAFDIVPFEPPANCHSVYDLTAPSPKLAFATTSTVRTHVFVEDIDIWCMRMRRHVRWFPFQSYPRFVLVDDVRARLSYAILALMELDLNAALDPPTVIEYERCLRGDRYSQSALNQLKKKREQLNAYYGLQDHREPACPSPTKTGALVCTRCGSCVARESLTSSSWARLHYNSVTRTLRCPGCYYPGQLPSDLLFAEPDQPISVDEVDTYAAYNFPRALDGGGYANVFYITMAHHVLNRGSRRFVLFGDLPQVMPFLRDVFSSLASIAPTAYWRCLQYRTRCRPYTARFEQATRSTSEWCTS</sequence>